<reference evidence="3" key="2">
    <citation type="journal article" date="2021" name="Data Brief">
        <title>Draft genome sequence data of the facultative, thermophilic, xylanolytic bacterium Paenibacillus sp. strain DA-C8.</title>
        <authorList>
            <person name="Chhe C."/>
            <person name="Uke A."/>
            <person name="Baramee S."/>
            <person name="Ungkulpasvich U."/>
            <person name="Tachaapaikoon C."/>
            <person name="Pason P."/>
            <person name="Waeonukul R."/>
            <person name="Ratanakhanokchai K."/>
            <person name="Kosugi A."/>
        </authorList>
    </citation>
    <scope>NUCLEOTIDE SEQUENCE</scope>
    <source>
        <strain evidence="3">DA-C8</strain>
    </source>
</reference>
<keyword evidence="4" id="KW-1185">Reference proteome</keyword>
<keyword evidence="2" id="KW-0812">Transmembrane</keyword>
<proteinExistence type="predicted"/>
<evidence type="ECO:0000313" key="4">
    <source>
        <dbReference type="Proteomes" id="UP000654993"/>
    </source>
</evidence>
<dbReference type="AlphaFoldDB" id="A0A916QEG1"/>
<gene>
    <name evidence="3" type="ORF">PRECH8_13950</name>
</gene>
<evidence type="ECO:0000256" key="1">
    <source>
        <dbReference type="SAM" id="MobiDB-lite"/>
    </source>
</evidence>
<feature type="transmembrane region" description="Helical" evidence="2">
    <location>
        <begin position="7"/>
        <end position="26"/>
    </location>
</feature>
<dbReference type="RefSeq" id="WP_200966367.1">
    <property type="nucleotide sequence ID" value="NZ_BMAQ01000011.1"/>
</dbReference>
<evidence type="ECO:0000256" key="2">
    <source>
        <dbReference type="SAM" id="Phobius"/>
    </source>
</evidence>
<reference evidence="3" key="1">
    <citation type="submission" date="2020-08" db="EMBL/GenBank/DDBJ databases">
        <authorList>
            <person name="Uke A."/>
            <person name="Chhe C."/>
            <person name="Baramee S."/>
            <person name="Kosugi A."/>
        </authorList>
    </citation>
    <scope>NUCLEOTIDE SEQUENCE</scope>
    <source>
        <strain evidence="3">DA-C8</strain>
    </source>
</reference>
<evidence type="ECO:0000313" key="3">
    <source>
        <dbReference type="EMBL" id="GFR38099.1"/>
    </source>
</evidence>
<name>A0A916QEG1_9BACL</name>
<sequence>MNKKAGYIGIAAVLVLVIVVIGSWYIGAQEGTNAGEESIDVKQLVQSYSAANLANVSASITSDELIIFYNNGRQEIHALPDRNRGKNGRSSMNLDEYHLYD</sequence>
<keyword evidence="2" id="KW-0472">Membrane</keyword>
<accession>A0A916QEG1</accession>
<feature type="region of interest" description="Disordered" evidence="1">
    <location>
        <begin position="79"/>
        <end position="101"/>
    </location>
</feature>
<comment type="caution">
    <text evidence="3">The sequence shown here is derived from an EMBL/GenBank/DDBJ whole genome shotgun (WGS) entry which is preliminary data.</text>
</comment>
<keyword evidence="2" id="KW-1133">Transmembrane helix</keyword>
<organism evidence="3 4">
    <name type="scientific">Insulibacter thermoxylanivorax</name>
    <dbReference type="NCBI Taxonomy" id="2749268"/>
    <lineage>
        <taxon>Bacteria</taxon>
        <taxon>Bacillati</taxon>
        <taxon>Bacillota</taxon>
        <taxon>Bacilli</taxon>
        <taxon>Bacillales</taxon>
        <taxon>Paenibacillaceae</taxon>
        <taxon>Insulibacter</taxon>
    </lineage>
</organism>
<dbReference type="EMBL" id="BMAQ01000011">
    <property type="protein sequence ID" value="GFR38099.1"/>
    <property type="molecule type" value="Genomic_DNA"/>
</dbReference>
<protein>
    <submittedName>
        <fullName evidence="3">Uncharacterized protein</fullName>
    </submittedName>
</protein>
<dbReference type="Proteomes" id="UP000654993">
    <property type="component" value="Unassembled WGS sequence"/>
</dbReference>